<feature type="region of interest" description="Disordered" evidence="3">
    <location>
        <begin position="433"/>
        <end position="459"/>
    </location>
</feature>
<feature type="region of interest" description="Disordered" evidence="3">
    <location>
        <begin position="40"/>
        <end position="60"/>
    </location>
</feature>
<dbReference type="KEGG" id="adin:H7849_09065"/>
<evidence type="ECO:0000256" key="1">
    <source>
        <dbReference type="ARBA" id="ARBA00022670"/>
    </source>
</evidence>
<dbReference type="PROSITE" id="PS50106">
    <property type="entry name" value="PDZ"/>
    <property type="match status" value="1"/>
</dbReference>
<feature type="compositionally biased region" description="Low complexity" evidence="3">
    <location>
        <begin position="98"/>
        <end position="111"/>
    </location>
</feature>
<dbReference type="SMART" id="SM00228">
    <property type="entry name" value="PDZ"/>
    <property type="match status" value="2"/>
</dbReference>
<sequence>MKSLLERLRVRRLATTFTILTTLTAGILIGSVVSHGVRGQEAKVDSSDATPLKVPSPRDLSTDFTKIAKEVGPAVVNINTETLPKEQQQGRRRGGAGTQRFRQMPQNPDNGNGDDDDDQDQGQGQGQGQGGMQDFFNRFFGMGPDQGQPDDQAHAALGSGFIVDPKGYIVTNNHVVDKADRIYVKLASDPDGNGPGHPAKVVGVDKATDLAVIKIDADRPLPTVKLGNSESSQVGDWVVAIGSPFSLNQTVTAGIVSAKNRTIEGGPRGQFQHFIQTDAAINPGNSGGPLVNMAGEVVGVNTAIFTQSAGYQGIGFAMPANTVVDVYNALVSPAHKVVRGSIGITFQPTVSSAVQRVYGAKSGVIIRGVTAGMPADKAGLKPGDIITSIDGRSIKDGDDLVNDISGRKPGSTVQLGYLRDGKQSTATVSIIDRTKMEEAQGSGNDEEQNAPGNGTDASQSKLGITVADLPSNAPSALHGVLIQGVKAGSFADEIGLSGLEGYVITSVNKQPVHNKADYNAIISGLKSGSDVVFNVVDPQRPRDGGTLLGGTLP</sequence>
<evidence type="ECO:0000256" key="3">
    <source>
        <dbReference type="SAM" id="MobiDB-lite"/>
    </source>
</evidence>
<dbReference type="GO" id="GO:0004252">
    <property type="term" value="F:serine-type endopeptidase activity"/>
    <property type="evidence" value="ECO:0007669"/>
    <property type="project" value="InterPro"/>
</dbReference>
<dbReference type="Proteomes" id="UP000515312">
    <property type="component" value="Chromosome"/>
</dbReference>
<dbReference type="Pfam" id="PF13365">
    <property type="entry name" value="Trypsin_2"/>
    <property type="match status" value="1"/>
</dbReference>
<keyword evidence="2" id="KW-0378">Hydrolase</keyword>
<dbReference type="Pfam" id="PF13180">
    <property type="entry name" value="PDZ_2"/>
    <property type="match status" value="1"/>
</dbReference>
<proteinExistence type="predicted"/>
<name>A0A7G8BNB0_9BACT</name>
<gene>
    <name evidence="5" type="ORF">H7849_09065</name>
</gene>
<reference evidence="5 6" key="1">
    <citation type="submission" date="2020-08" db="EMBL/GenBank/DDBJ databases">
        <title>Edaphobacter telluris sp. nov. and Acidobacterium dinghuensis sp. nov., two acidobacteria isolated from forest soil.</title>
        <authorList>
            <person name="Fu J."/>
            <person name="Qiu L."/>
        </authorList>
    </citation>
    <scope>NUCLEOTIDE SEQUENCE [LARGE SCALE GENOMIC DNA]</scope>
    <source>
        <strain evidence="5">4Y35</strain>
    </source>
</reference>
<dbReference type="SUPFAM" id="SSF50156">
    <property type="entry name" value="PDZ domain-like"/>
    <property type="match status" value="2"/>
</dbReference>
<accession>A0A7G8BNB0</accession>
<evidence type="ECO:0000313" key="6">
    <source>
        <dbReference type="Proteomes" id="UP000515312"/>
    </source>
</evidence>
<dbReference type="Gene3D" id="2.30.42.10">
    <property type="match status" value="2"/>
</dbReference>
<dbReference type="GO" id="GO:0006508">
    <property type="term" value="P:proteolysis"/>
    <property type="evidence" value="ECO:0007669"/>
    <property type="project" value="UniProtKB-KW"/>
</dbReference>
<dbReference type="EMBL" id="CP060394">
    <property type="protein sequence ID" value="QNI34030.1"/>
    <property type="molecule type" value="Genomic_DNA"/>
</dbReference>
<feature type="compositionally biased region" description="Polar residues" evidence="3">
    <location>
        <begin position="450"/>
        <end position="459"/>
    </location>
</feature>
<dbReference type="AlphaFoldDB" id="A0A7G8BNB0"/>
<dbReference type="InterPro" id="IPR001940">
    <property type="entry name" value="Peptidase_S1C"/>
</dbReference>
<dbReference type="PANTHER" id="PTHR43343:SF3">
    <property type="entry name" value="PROTEASE DO-LIKE 8, CHLOROPLASTIC"/>
    <property type="match status" value="1"/>
</dbReference>
<dbReference type="InterPro" id="IPR009003">
    <property type="entry name" value="Peptidase_S1_PA"/>
</dbReference>
<dbReference type="Gene3D" id="2.40.10.120">
    <property type="match status" value="1"/>
</dbReference>
<keyword evidence="6" id="KW-1185">Reference proteome</keyword>
<dbReference type="InterPro" id="IPR036034">
    <property type="entry name" value="PDZ_sf"/>
</dbReference>
<evidence type="ECO:0000256" key="2">
    <source>
        <dbReference type="ARBA" id="ARBA00022801"/>
    </source>
</evidence>
<dbReference type="PRINTS" id="PR00834">
    <property type="entry name" value="PROTEASES2C"/>
</dbReference>
<dbReference type="InterPro" id="IPR001478">
    <property type="entry name" value="PDZ"/>
</dbReference>
<protein>
    <submittedName>
        <fullName evidence="5">Trypsin-like peptidase domain-containing protein</fullName>
    </submittedName>
</protein>
<dbReference type="PANTHER" id="PTHR43343">
    <property type="entry name" value="PEPTIDASE S12"/>
    <property type="match status" value="1"/>
</dbReference>
<dbReference type="SUPFAM" id="SSF50494">
    <property type="entry name" value="Trypsin-like serine proteases"/>
    <property type="match status" value="1"/>
</dbReference>
<evidence type="ECO:0000259" key="4">
    <source>
        <dbReference type="PROSITE" id="PS50106"/>
    </source>
</evidence>
<organism evidence="5 6">
    <name type="scientific">Alloacidobacterium dinghuense</name>
    <dbReference type="NCBI Taxonomy" id="2763107"/>
    <lineage>
        <taxon>Bacteria</taxon>
        <taxon>Pseudomonadati</taxon>
        <taxon>Acidobacteriota</taxon>
        <taxon>Terriglobia</taxon>
        <taxon>Terriglobales</taxon>
        <taxon>Acidobacteriaceae</taxon>
        <taxon>Alloacidobacterium</taxon>
    </lineage>
</organism>
<feature type="domain" description="PDZ" evidence="4">
    <location>
        <begin position="331"/>
        <end position="396"/>
    </location>
</feature>
<dbReference type="InterPro" id="IPR051201">
    <property type="entry name" value="Chloro_Bact_Ser_Proteases"/>
</dbReference>
<feature type="region of interest" description="Disordered" evidence="3">
    <location>
        <begin position="78"/>
        <end position="153"/>
    </location>
</feature>
<evidence type="ECO:0000313" key="5">
    <source>
        <dbReference type="EMBL" id="QNI34030.1"/>
    </source>
</evidence>
<dbReference type="RefSeq" id="WP_186745860.1">
    <property type="nucleotide sequence ID" value="NZ_CP060394.1"/>
</dbReference>
<keyword evidence="1" id="KW-0645">Protease</keyword>